<feature type="transmembrane region" description="Helical" evidence="1">
    <location>
        <begin position="199"/>
        <end position="220"/>
    </location>
</feature>
<reference evidence="3 4" key="1">
    <citation type="submission" date="2017-07" db="EMBL/GenBank/DDBJ databases">
        <title>The genome sequence of Paludifilum halophilum highlights mechanisms for microbial adaptation to high salt environemnts.</title>
        <authorList>
            <person name="Belbahri L."/>
        </authorList>
    </citation>
    <scope>NUCLEOTIDE SEQUENCE [LARGE SCALE GENOMIC DNA]</scope>
    <source>
        <strain evidence="3 4">DSM 102817</strain>
    </source>
</reference>
<accession>A0A235BBI3</accession>
<feature type="transmembrane region" description="Helical" evidence="1">
    <location>
        <begin position="56"/>
        <end position="89"/>
    </location>
</feature>
<dbReference type="EMBL" id="NOWF01000001">
    <property type="protein sequence ID" value="OYD09572.1"/>
    <property type="molecule type" value="Genomic_DNA"/>
</dbReference>
<gene>
    <name evidence="3" type="ORF">CHM34_00725</name>
</gene>
<evidence type="ECO:0000256" key="1">
    <source>
        <dbReference type="SAM" id="Phobius"/>
    </source>
</evidence>
<keyword evidence="1" id="KW-0812">Transmembrane</keyword>
<feature type="transmembrane region" description="Helical" evidence="1">
    <location>
        <begin position="110"/>
        <end position="134"/>
    </location>
</feature>
<dbReference type="AlphaFoldDB" id="A0A235BBI3"/>
<dbReference type="InterPro" id="IPR018476">
    <property type="entry name" value="GlyceroP-diester-Pdiesterase_M"/>
</dbReference>
<organism evidence="3 4">
    <name type="scientific">Paludifilum halophilum</name>
    <dbReference type="NCBI Taxonomy" id="1642702"/>
    <lineage>
        <taxon>Bacteria</taxon>
        <taxon>Bacillati</taxon>
        <taxon>Bacillota</taxon>
        <taxon>Bacilli</taxon>
        <taxon>Bacillales</taxon>
        <taxon>Thermoactinomycetaceae</taxon>
        <taxon>Paludifilum</taxon>
    </lineage>
</organism>
<feature type="transmembrane region" description="Helical" evidence="1">
    <location>
        <begin position="146"/>
        <end position="178"/>
    </location>
</feature>
<name>A0A235BBI3_9BACL</name>
<keyword evidence="1" id="KW-1133">Transmembrane helix</keyword>
<dbReference type="Pfam" id="PF10110">
    <property type="entry name" value="GPDPase_memb"/>
    <property type="match status" value="1"/>
</dbReference>
<evidence type="ECO:0000313" key="4">
    <source>
        <dbReference type="Proteomes" id="UP000215459"/>
    </source>
</evidence>
<evidence type="ECO:0000313" key="3">
    <source>
        <dbReference type="EMBL" id="OYD09572.1"/>
    </source>
</evidence>
<feature type="transmembrane region" description="Helical" evidence="1">
    <location>
        <begin position="240"/>
        <end position="264"/>
    </location>
</feature>
<feature type="domain" description="Glycerophosphoryl diester phosphodiesterase membrane" evidence="2">
    <location>
        <begin position="158"/>
        <end position="247"/>
    </location>
</feature>
<protein>
    <recommendedName>
        <fullName evidence="2">Glycerophosphoryl diester phosphodiesterase membrane domain-containing protein</fullName>
    </recommendedName>
</protein>
<keyword evidence="4" id="KW-1185">Reference proteome</keyword>
<keyword evidence="1" id="KW-0472">Membrane</keyword>
<dbReference type="Proteomes" id="UP000215459">
    <property type="component" value="Unassembled WGS sequence"/>
</dbReference>
<feature type="transmembrane region" description="Helical" evidence="1">
    <location>
        <begin position="18"/>
        <end position="36"/>
    </location>
</feature>
<comment type="caution">
    <text evidence="3">The sequence shown here is derived from an EMBL/GenBank/DDBJ whole genome shotgun (WGS) entry which is preliminary data.</text>
</comment>
<proteinExistence type="predicted"/>
<evidence type="ECO:0000259" key="2">
    <source>
        <dbReference type="Pfam" id="PF10110"/>
    </source>
</evidence>
<sequence>MHFTELLDGVFRVLRSRFTVFLPIALIFMGTGPFLMDLSSRLVFQPGRWTGVAEGAFFLLALLIYSFSFLVLQPLLSAAAAGTTSYSLRKERLTLREALKIAGRHSGPSIAAWLFLWILIAGGWIILAGLLFVPAVLARMAGAGEWIFGLGAFIFFPAAGAFFLFIMTRFFLIIPVIVEEKTAIFGAMKRSWQLTRSSFWRTMSLMIVLGLLTFSYQFVVSILSQSLFIPEWPWVLHGPISLFMTVFYCIPQVLPPILATLIYFDRRCRYEAMDLQAEIDGWNGESALPPLSKERWPS</sequence>